<evidence type="ECO:0000256" key="7">
    <source>
        <dbReference type="SAM" id="SignalP"/>
    </source>
</evidence>
<evidence type="ECO:0000256" key="2">
    <source>
        <dbReference type="ARBA" id="ARBA00022614"/>
    </source>
</evidence>
<dbReference type="InterPro" id="IPR055414">
    <property type="entry name" value="LRR_R13L4/SHOC2-like"/>
</dbReference>
<evidence type="ECO:0000256" key="3">
    <source>
        <dbReference type="ARBA" id="ARBA00022737"/>
    </source>
</evidence>
<dbReference type="Gene3D" id="1.20.5.4130">
    <property type="match status" value="1"/>
</dbReference>
<evidence type="ECO:0000256" key="5">
    <source>
        <dbReference type="ARBA" id="ARBA00022821"/>
    </source>
</evidence>
<feature type="domain" description="Disease resistance N-terminal" evidence="8">
    <location>
        <begin position="26"/>
        <end position="103"/>
    </location>
</feature>
<keyword evidence="2" id="KW-0433">Leucine-rich repeat</keyword>
<protein>
    <submittedName>
        <fullName evidence="11">Disease resistance protein RPM1</fullName>
    </submittedName>
</protein>
<dbReference type="AlphaFoldDB" id="A0A1E5UXA0"/>
<evidence type="ECO:0000259" key="8">
    <source>
        <dbReference type="Pfam" id="PF18052"/>
    </source>
</evidence>
<dbReference type="EMBL" id="LWDX02059750">
    <property type="protein sequence ID" value="OEL17519.1"/>
    <property type="molecule type" value="Genomic_DNA"/>
</dbReference>
<dbReference type="Gene3D" id="3.80.10.10">
    <property type="entry name" value="Ribonuclease Inhibitor"/>
    <property type="match status" value="1"/>
</dbReference>
<dbReference type="InterPro" id="IPR036388">
    <property type="entry name" value="WH-like_DNA-bd_sf"/>
</dbReference>
<keyword evidence="4" id="KW-0547">Nucleotide-binding</keyword>
<dbReference type="Proteomes" id="UP000095767">
    <property type="component" value="Unassembled WGS sequence"/>
</dbReference>
<evidence type="ECO:0000259" key="10">
    <source>
        <dbReference type="Pfam" id="PF23598"/>
    </source>
</evidence>
<dbReference type="PANTHER" id="PTHR47186:SF23">
    <property type="entry name" value="NB-ARC DOMAIN-CONTAINING PROTEIN"/>
    <property type="match status" value="1"/>
</dbReference>
<keyword evidence="5" id="KW-0611">Plant defense</keyword>
<sequence length="615" mass="69618">MAEAVVVVLIGKLSVALANGAASYGASLLCKKAYALKGLFREIRKAEGELQIMKDYLHDAEKLKDTNNTTGIFVKKIRDLAFRIEDVIDEFTYKLEDDKHGDKLKRWLVGGLEERNKIVTVWGMGGVEDCEMYRRRLIRQWITARFIKEKENKTLEQVAEGYLNELVNRSLLLVVKKNEFGRVKCCRMHDVVRHLALNKAEQECFGLLYEGSGTFLVDNARRLSIQSTNITPLSQSSATHIRAIHVFMSSVDIDFLRPMLASSNLLSTLDLQGTQIKMLPDEVFSLFNLRFLGLKYTGIEIIPEELGRLQNLEVLDAFKTSLRSLPKGLAKLKKLRYLYACVQYKKVTVTNLGGVKMPRGIRNLTRLHARQKVKASIESLFDVSALTELRTFAVSDVTSELSVNLCSAIISMCHLAHLSVTASNENEVLPWEALRLPETLCKLDLGGQLEKKRLPQILSSWSHLKNLARLTLIGSKLDEDSFPSLVVLSGLYLLELDKAYDGKKLHFPALSFPRLRQLDILGPLHLNQVEIAKGALESLGELVFAKCPELKFLPCCIENLTSLEELHLHDIAEELVDKLRQKTEANQCNEELMKISHIKKVIVRLTEKNIQERIR</sequence>
<dbReference type="OrthoDB" id="598235at2759"/>
<dbReference type="SUPFAM" id="SSF52058">
    <property type="entry name" value="L domain-like"/>
    <property type="match status" value="1"/>
</dbReference>
<comment type="similarity">
    <text evidence="1">Belongs to the disease resistance NB-LRR family.</text>
</comment>
<dbReference type="Pfam" id="PF18052">
    <property type="entry name" value="Rx_N"/>
    <property type="match status" value="1"/>
</dbReference>
<dbReference type="GO" id="GO:0042742">
    <property type="term" value="P:defense response to bacterium"/>
    <property type="evidence" value="ECO:0007669"/>
    <property type="project" value="UniProtKB-ARBA"/>
</dbReference>
<name>A0A1E5UXA0_9POAL</name>
<evidence type="ECO:0000313" key="12">
    <source>
        <dbReference type="Proteomes" id="UP000095767"/>
    </source>
</evidence>
<keyword evidence="12" id="KW-1185">Reference proteome</keyword>
<dbReference type="Gene3D" id="1.10.10.10">
    <property type="entry name" value="Winged helix-like DNA-binding domain superfamily/Winged helix DNA-binding domain"/>
    <property type="match status" value="1"/>
</dbReference>
<dbReference type="GO" id="GO:0009626">
    <property type="term" value="P:plant-type hypersensitive response"/>
    <property type="evidence" value="ECO:0007669"/>
    <property type="project" value="UniProtKB-ARBA"/>
</dbReference>
<organism evidence="11 12">
    <name type="scientific">Dichanthelium oligosanthes</name>
    <dbReference type="NCBI Taxonomy" id="888268"/>
    <lineage>
        <taxon>Eukaryota</taxon>
        <taxon>Viridiplantae</taxon>
        <taxon>Streptophyta</taxon>
        <taxon>Embryophyta</taxon>
        <taxon>Tracheophyta</taxon>
        <taxon>Spermatophyta</taxon>
        <taxon>Magnoliopsida</taxon>
        <taxon>Liliopsida</taxon>
        <taxon>Poales</taxon>
        <taxon>Poaceae</taxon>
        <taxon>PACMAD clade</taxon>
        <taxon>Panicoideae</taxon>
        <taxon>Panicodae</taxon>
        <taxon>Paniceae</taxon>
        <taxon>Dichantheliinae</taxon>
        <taxon>Dichanthelium</taxon>
    </lineage>
</organism>
<dbReference type="InterPro" id="IPR041118">
    <property type="entry name" value="Rx_N"/>
</dbReference>
<evidence type="ECO:0000256" key="1">
    <source>
        <dbReference type="ARBA" id="ARBA00008894"/>
    </source>
</evidence>
<proteinExistence type="inferred from homology"/>
<dbReference type="Pfam" id="PF23559">
    <property type="entry name" value="WHD_DRP"/>
    <property type="match status" value="1"/>
</dbReference>
<comment type="caution">
    <text evidence="11">The sequence shown here is derived from an EMBL/GenBank/DDBJ whole genome shotgun (WGS) entry which is preliminary data.</text>
</comment>
<keyword evidence="3" id="KW-0677">Repeat</keyword>
<dbReference type="GO" id="GO:0002758">
    <property type="term" value="P:innate immune response-activating signaling pathway"/>
    <property type="evidence" value="ECO:0007669"/>
    <property type="project" value="UniProtKB-ARBA"/>
</dbReference>
<dbReference type="GO" id="GO:0000166">
    <property type="term" value="F:nucleotide binding"/>
    <property type="evidence" value="ECO:0007669"/>
    <property type="project" value="UniProtKB-KW"/>
</dbReference>
<feature type="domain" description="Disease resistance protein winged helix" evidence="9">
    <location>
        <begin position="128"/>
        <end position="196"/>
    </location>
</feature>
<dbReference type="FunFam" id="1.10.10.10:FF:000322">
    <property type="entry name" value="Probable disease resistance protein At1g63360"/>
    <property type="match status" value="1"/>
</dbReference>
<evidence type="ECO:0000256" key="4">
    <source>
        <dbReference type="ARBA" id="ARBA00022741"/>
    </source>
</evidence>
<feature type="signal peptide" evidence="7">
    <location>
        <begin position="1"/>
        <end position="18"/>
    </location>
</feature>
<keyword evidence="6" id="KW-0175">Coiled coil</keyword>
<accession>A0A1E5UXA0</accession>
<dbReference type="PANTHER" id="PTHR47186">
    <property type="entry name" value="LEUCINE-RICH REPEAT-CONTAINING PROTEIN 57"/>
    <property type="match status" value="1"/>
</dbReference>
<dbReference type="InterPro" id="IPR038005">
    <property type="entry name" value="RX-like_CC"/>
</dbReference>
<reference evidence="11 12" key="1">
    <citation type="submission" date="2016-09" db="EMBL/GenBank/DDBJ databases">
        <title>The draft genome of Dichanthelium oligosanthes: A C3 panicoid grass species.</title>
        <authorList>
            <person name="Studer A.J."/>
            <person name="Schnable J.C."/>
            <person name="Brutnell T.P."/>
        </authorList>
    </citation>
    <scope>NUCLEOTIDE SEQUENCE [LARGE SCALE GENOMIC DNA]</scope>
    <source>
        <strain evidence="12">cv. Kellogg 1175</strain>
        <tissue evidence="11">Leaf</tissue>
    </source>
</reference>
<feature type="domain" description="Disease resistance R13L4/SHOC-2-like LRR" evidence="10">
    <location>
        <begin position="240"/>
        <end position="569"/>
    </location>
</feature>
<dbReference type="Pfam" id="PF23598">
    <property type="entry name" value="LRR_14"/>
    <property type="match status" value="1"/>
</dbReference>
<dbReference type="InterPro" id="IPR058922">
    <property type="entry name" value="WHD_DRP"/>
</dbReference>
<evidence type="ECO:0000313" key="11">
    <source>
        <dbReference type="EMBL" id="OEL17519.1"/>
    </source>
</evidence>
<dbReference type="CDD" id="cd14798">
    <property type="entry name" value="RX-CC_like"/>
    <property type="match status" value="1"/>
</dbReference>
<feature type="chain" id="PRO_5009187531" evidence="7">
    <location>
        <begin position="19"/>
        <end position="615"/>
    </location>
</feature>
<dbReference type="InterPro" id="IPR032675">
    <property type="entry name" value="LRR_dom_sf"/>
</dbReference>
<keyword evidence="7" id="KW-0732">Signal</keyword>
<evidence type="ECO:0000256" key="6">
    <source>
        <dbReference type="ARBA" id="ARBA00023054"/>
    </source>
</evidence>
<gene>
    <name evidence="11" type="ORF">BAE44_0021461</name>
</gene>
<evidence type="ECO:0000259" key="9">
    <source>
        <dbReference type="Pfam" id="PF23559"/>
    </source>
</evidence>